<dbReference type="Pfam" id="PF25231">
    <property type="entry name" value="DUF7847"/>
    <property type="match status" value="1"/>
</dbReference>
<dbReference type="KEGG" id="hsf:HLASA_1528"/>
<reference evidence="3 6" key="1">
    <citation type="journal article" date="2015" name="ISME J.">
        <title>Elemental sulfur and acetate can support life of a novel strictly anaerobic haloarchaeon.</title>
        <authorList>
            <person name="Sorokin D.Y."/>
            <person name="Kublanov I.V."/>
            <person name="Gavrilov S.N."/>
            <person name="Rojo D."/>
            <person name="Roman P."/>
            <person name="Golyshin P.N."/>
            <person name="Slepak V.Z."/>
            <person name="Smedile F."/>
            <person name="Ferrer M."/>
            <person name="Messina E."/>
            <person name="La Cono V."/>
            <person name="Yakimov M.M."/>
        </authorList>
    </citation>
    <scope>NUCLEOTIDE SEQUENCE [LARGE SCALE GENOMIC DNA]</scope>
    <source>
        <strain evidence="3 6">HSR2</strain>
    </source>
</reference>
<dbReference type="STRING" id="1604004.HLASA_1528"/>
<feature type="transmembrane region" description="Helical" evidence="1">
    <location>
        <begin position="96"/>
        <end position="125"/>
    </location>
</feature>
<name>A0A0F7PCX3_9EURY</name>
<dbReference type="RefSeq" id="WP_050048718.1">
    <property type="nucleotide sequence ID" value="NZ_CP008874.1"/>
</dbReference>
<dbReference type="HOGENOM" id="CLU_078973_0_0_2"/>
<evidence type="ECO:0000259" key="2">
    <source>
        <dbReference type="Pfam" id="PF25231"/>
    </source>
</evidence>
<evidence type="ECO:0000313" key="3">
    <source>
        <dbReference type="EMBL" id="AKH98020.1"/>
    </source>
</evidence>
<evidence type="ECO:0000313" key="5">
    <source>
        <dbReference type="Proteomes" id="UP000060390"/>
    </source>
</evidence>
<keyword evidence="6" id="KW-1185">Reference proteome</keyword>
<dbReference type="EMBL" id="CP011564">
    <property type="protein sequence ID" value="ALG82414.1"/>
    <property type="molecule type" value="Genomic_DNA"/>
</dbReference>
<feature type="transmembrane region" description="Helical" evidence="1">
    <location>
        <begin position="12"/>
        <end position="30"/>
    </location>
</feature>
<keyword evidence="1" id="KW-0812">Transmembrane</keyword>
<feature type="transmembrane region" description="Helical" evidence="1">
    <location>
        <begin position="132"/>
        <end position="153"/>
    </location>
</feature>
<feature type="transmembrane region" description="Helical" evidence="1">
    <location>
        <begin position="189"/>
        <end position="214"/>
    </location>
</feature>
<feature type="transmembrane region" description="Helical" evidence="1">
    <location>
        <begin position="42"/>
        <end position="63"/>
    </location>
</feature>
<evidence type="ECO:0000313" key="4">
    <source>
        <dbReference type="EMBL" id="ALG82414.1"/>
    </source>
</evidence>
<dbReference type="Proteomes" id="UP000060390">
    <property type="component" value="Chromosome"/>
</dbReference>
<dbReference type="InterPro" id="IPR057169">
    <property type="entry name" value="DUF7847"/>
</dbReference>
<keyword evidence="1" id="KW-0472">Membrane</keyword>
<proteinExistence type="predicted"/>
<dbReference type="EMBL" id="CP008874">
    <property type="protein sequence ID" value="AKH98020.1"/>
    <property type="molecule type" value="Genomic_DNA"/>
</dbReference>
<organism evidence="3 6">
    <name type="scientific">Halanaeroarchaeum sulfurireducens</name>
    <dbReference type="NCBI Taxonomy" id="1604004"/>
    <lineage>
        <taxon>Archaea</taxon>
        <taxon>Methanobacteriati</taxon>
        <taxon>Methanobacteriota</taxon>
        <taxon>Stenosarchaea group</taxon>
        <taxon>Halobacteria</taxon>
        <taxon>Halobacteriales</taxon>
        <taxon>Halobacteriaceae</taxon>
        <taxon>Halanaeroarchaeum</taxon>
    </lineage>
</organism>
<dbReference type="GeneID" id="26010868"/>
<feature type="transmembrane region" description="Helical" evidence="1">
    <location>
        <begin position="226"/>
        <end position="249"/>
    </location>
</feature>
<feature type="domain" description="DUF7847" evidence="2">
    <location>
        <begin position="1"/>
        <end position="259"/>
    </location>
</feature>
<reference evidence="4 5" key="3">
    <citation type="journal article" date="2016" name="Stand. Genomic Sci.">
        <title>Complete genome sequence of 'Halanaeroarchaeum sulfurireducens' M27-SA2, a sulfur-reducing and acetate-oxidizing haloarchaeon from the deep-sea hypersaline anoxic lake Medee.</title>
        <authorList>
            <person name="Messina E."/>
            <person name="Sorokin D.Y."/>
            <person name="Kublanov I.V."/>
            <person name="Toshchakov S."/>
            <person name="Lopatina A."/>
            <person name="Arcadi E."/>
            <person name="Smedile F."/>
            <person name="La Spada G."/>
            <person name="La Cono V."/>
            <person name="Yakimov M.M."/>
        </authorList>
    </citation>
    <scope>NUCLEOTIDE SEQUENCE [LARGE SCALE GENOMIC DNA]</scope>
    <source>
        <strain evidence="4 5">M27-SA2</strain>
    </source>
</reference>
<evidence type="ECO:0000256" key="1">
    <source>
        <dbReference type="SAM" id="Phobius"/>
    </source>
</evidence>
<accession>A0A0F7PCX3</accession>
<dbReference type="KEGG" id="hsu:HLASF_1541"/>
<dbReference type="OrthoDB" id="241125at2157"/>
<dbReference type="Proteomes" id="UP000069906">
    <property type="component" value="Chromosome"/>
</dbReference>
<sequence>MAALKALPPAVRALLSNPILVVVVGLFGLVQLPQLAFQPTQPILAAVVSLVLTAVMIFVVPFFQGGLLGMADEALAGSTDLGTLVAAGKANYVTLLLAYLAVFAVNVVFGVVVMFAVIVGGIGLFGGNGQPGIAALGVVGVVGGLIVLAYLLIGFFIQFYAHAIVLSDGGLVGGFTRSMGLVRSHFLSVVGYSLVIMAGSLVFGGVAGVGSIILSPQPTGLPVPDLSAAVLTGAAIVYVLAIAVLGAFYGTYSVAFYRAIDSNSVDRAIE</sequence>
<evidence type="ECO:0000313" key="6">
    <source>
        <dbReference type="Proteomes" id="UP000069906"/>
    </source>
</evidence>
<reference evidence="5" key="2">
    <citation type="submission" date="2015-05" db="EMBL/GenBank/DDBJ databases">
        <title>Complete genome sequence of Halanaeroarchaeum sulfurireducens type strain M27-SA2, a sulfate-reducer haloarchaeon from marine anoxic lake Medee.</title>
        <authorList>
            <person name="Messina E."/>
            <person name="Kublanov I.V."/>
            <person name="Toshchakov S."/>
            <person name="Arcadi E."/>
            <person name="La Spada G."/>
            <person name="La Cono V."/>
            <person name="Yakimov M.M."/>
        </authorList>
    </citation>
    <scope>NUCLEOTIDE SEQUENCE [LARGE SCALE GENOMIC DNA]</scope>
    <source>
        <strain evidence="5">M27-SA2</strain>
    </source>
</reference>
<protein>
    <recommendedName>
        <fullName evidence="2">DUF7847 domain-containing protein</fullName>
    </recommendedName>
</protein>
<gene>
    <name evidence="4" type="ORF">HLASA_1528</name>
    <name evidence="3" type="ORF">HLASF_1541</name>
</gene>
<dbReference type="AlphaFoldDB" id="A0A0F7PCX3"/>
<keyword evidence="1" id="KW-1133">Transmembrane helix</keyword>